<dbReference type="Gene3D" id="2.60.40.10">
    <property type="entry name" value="Immunoglobulins"/>
    <property type="match status" value="5"/>
</dbReference>
<evidence type="ECO:0000313" key="12">
    <source>
        <dbReference type="Proteomes" id="UP001158576"/>
    </source>
</evidence>
<protein>
    <submittedName>
        <fullName evidence="11">Oidioi.mRNA.OKI2018_I69.PAR.g11830.t1.cds</fullName>
    </submittedName>
</protein>
<name>A0ABN7S103_OIKDI</name>
<evidence type="ECO:0000259" key="10">
    <source>
        <dbReference type="Pfam" id="PF24798"/>
    </source>
</evidence>
<dbReference type="Pfam" id="PF22544">
    <property type="entry name" value="HYDIN_VesB_CFA65-like_Ig"/>
    <property type="match status" value="2"/>
</dbReference>
<dbReference type="PANTHER" id="PTHR22538:SF0">
    <property type="entry name" value="CILIA- AND FLAGELLA-ASSOCIATED PROTEIN 74"/>
    <property type="match status" value="1"/>
</dbReference>
<evidence type="ECO:0000259" key="8">
    <source>
        <dbReference type="Pfam" id="PF22544"/>
    </source>
</evidence>
<feature type="compositionally biased region" description="Pro residues" evidence="7">
    <location>
        <begin position="951"/>
        <end position="962"/>
    </location>
</feature>
<dbReference type="InterPro" id="IPR056307">
    <property type="entry name" value="Ig-CFAP74_3rd"/>
</dbReference>
<dbReference type="InterPro" id="IPR013783">
    <property type="entry name" value="Ig-like_fold"/>
</dbReference>
<feature type="coiled-coil region" evidence="6">
    <location>
        <begin position="11"/>
        <end position="45"/>
    </location>
</feature>
<evidence type="ECO:0000313" key="11">
    <source>
        <dbReference type="EMBL" id="CAG5088406.1"/>
    </source>
</evidence>
<evidence type="ECO:0000256" key="7">
    <source>
        <dbReference type="SAM" id="MobiDB-lite"/>
    </source>
</evidence>
<evidence type="ECO:0000256" key="1">
    <source>
        <dbReference type="ARBA" id="ARBA00004138"/>
    </source>
</evidence>
<sequence>MTIEEVPTVKIRRARKEIQNFQDNLSELEKKREEKIEKFNASKDRQYELACLRDEIVQKLAAAENSNKAAFFRHQGELEKVVVEMESAELLSKKLKEEIENVEYELEVAKVNGHVFEGREDEVLAFEKEVEIYEKDLANYRLAQETQIAENALRQLRRRFEEEAADKAEKERYQTEMNNRASVAFNNLKPIMHESIQKQRKAQKDEANAKKDRENKMRASVNELKDAVKRNTDNYHVIMRKKAVRDKRELKRDEEIVQDLMETNDISEVKARFILESEKRDLEWERKLEKQKRERQLKEEDIIMKLRQEDAFVKRTEKVQRTERLLKRSREDPNLLKKKNLSQQVRRVRQLENYRRPFSADSFSGSVMEGLGTSRDFSIDQHSKSFVDEEIHLSEDFAPLWDGVAPHDEENLNYKPTSAKQEVNLTTKIVADPPAIEFLDFDLQKEYTISVTLTNAANEKTPIRLVRLSDNVMDLCSWDFKVLPSISPGISIPFQISFYPQMLESIDGYAEFKTLFGIFKLPIRMRPPKYDPKISLKSVNFGNVIIGESMQTEIEIENLGAKDGSIYVDSSNLPNEFEISPKSENMKVGPKEIIKLKLKWNPQTVGHFNFPLFISTDENEQKKVDVSGYASLLPVSLSDDSLDFKVCSHGFLYQNQFSILNSSNVSQPFSLNIPQNLQSGITISPQTGSVQAYSSSKIHLKFTPSADCNFDHFLDEDTNVFEFPVEVSFQNFQKPLTTTLYAIINDPSLEIIEESLDFGNTTIFESTVHRVKITSRSLLVEEFGFSELPNFVSVRPGHGFASLAPGKSMEIEILFSPMQASKYEFTIMLETLKGFKHRFKCKGVGVKPPLEISNQHLKLSTPLFSVNRATFTLTNTHTSRDEYSRPVARIGNGKIFPVTSTSFSFMPPEDSNLHFSPSVGVLKPGESVLVTVTHEPFIPEEIIYEKARTFPPPEVQASPEPPQTAKKSVKGSRVPSKTPSRISSRRESRQSSHSNSGSRVSSASTLPPPPVEKNDTRYCQAKSILSENFGERRDRFSIACFISAEDVSKGRSWKNPSFDSGYCLFIDAELEITRPALVLENGMDVINMGARPVGTTEKQYFYLRNRSNSYLEITTTPLNPSGPFILANPVPNKLGPGDRARILIKFNPANAQIYHDYLYLNYSKLDGINCPQRIELLGRGQKIDAYVEQLQPQNEMPVVLLGGESFLETEIKNPSGFPVSFRITPSNDNSIDHNRNRNGKAVFDITPASGILSTQENLDLKISFRPDHAGHFTEVFTLQFCETEESTRVYRVHGYCSPNDVMIQQVDDFDIVFSDREQKQAGSGFTNPDKYREVIDHGPIMIQTRLNDLSRIQRPEYRTSFLIKILTPSPSRSSSKASKEKKKEKPSKSGPSSFEIILPDDFEAQVFPGLAGALEVDATKFEILLKSKPSALPIQLTVNTSQTVKYQIFLQSD</sequence>
<feature type="region of interest" description="Disordered" evidence="7">
    <location>
        <begin position="951"/>
        <end position="1017"/>
    </location>
</feature>
<keyword evidence="3" id="KW-0963">Cytoplasm</keyword>
<dbReference type="Pfam" id="PF24778">
    <property type="entry name" value="Ig-CFAP74_3rd"/>
    <property type="match status" value="1"/>
</dbReference>
<comment type="subcellular location">
    <subcellularLocation>
        <location evidence="1">Cell projection</location>
        <location evidence="1">Cilium</location>
    </subcellularLocation>
    <subcellularLocation>
        <location evidence="2">Cytoplasm</location>
    </subcellularLocation>
</comment>
<evidence type="ECO:0000256" key="5">
    <source>
        <dbReference type="ARBA" id="ARBA00023273"/>
    </source>
</evidence>
<reference evidence="11 12" key="1">
    <citation type="submission" date="2021-04" db="EMBL/GenBank/DDBJ databases">
        <authorList>
            <person name="Bliznina A."/>
        </authorList>
    </citation>
    <scope>NUCLEOTIDE SEQUENCE [LARGE SCALE GENOMIC DNA]</scope>
</reference>
<feature type="domain" description="CFAP74 third Ig-like" evidence="9">
    <location>
        <begin position="636"/>
        <end position="744"/>
    </location>
</feature>
<feature type="compositionally biased region" description="Basic and acidic residues" evidence="7">
    <location>
        <begin position="1377"/>
        <end position="1387"/>
    </location>
</feature>
<dbReference type="Pfam" id="PF24771">
    <property type="entry name" value="Ig_CFAP74_1st"/>
    <property type="match status" value="1"/>
</dbReference>
<keyword evidence="12" id="KW-1185">Reference proteome</keyword>
<evidence type="ECO:0000259" key="9">
    <source>
        <dbReference type="Pfam" id="PF24778"/>
    </source>
</evidence>
<evidence type="ECO:0000256" key="3">
    <source>
        <dbReference type="ARBA" id="ARBA00022490"/>
    </source>
</evidence>
<accession>A0ABN7S103</accession>
<feature type="region of interest" description="Disordered" evidence="7">
    <location>
        <begin position="1368"/>
        <end position="1394"/>
    </location>
</feature>
<dbReference type="Proteomes" id="UP001158576">
    <property type="component" value="Chromosome PAR"/>
</dbReference>
<keyword evidence="4" id="KW-0969">Cilium</keyword>
<dbReference type="EMBL" id="OU015568">
    <property type="protein sequence ID" value="CAG5088406.1"/>
    <property type="molecule type" value="Genomic_DNA"/>
</dbReference>
<evidence type="ECO:0000256" key="4">
    <source>
        <dbReference type="ARBA" id="ARBA00023069"/>
    </source>
</evidence>
<keyword evidence="6" id="KW-0175">Coiled coil</keyword>
<feature type="domain" description="HYDIN/VesB/CFA65-like Ig-like" evidence="8">
    <location>
        <begin position="1083"/>
        <end position="1164"/>
    </location>
</feature>
<feature type="domain" description="CFAP74 fourth Ig-like" evidence="10">
    <location>
        <begin position="754"/>
        <end position="845"/>
    </location>
</feature>
<dbReference type="Pfam" id="PF24798">
    <property type="entry name" value="Ig-CFAP74_4th"/>
    <property type="match status" value="1"/>
</dbReference>
<gene>
    <name evidence="11" type="ORF">OKIOD_LOCUS3388</name>
</gene>
<evidence type="ECO:0000256" key="6">
    <source>
        <dbReference type="SAM" id="Coils"/>
    </source>
</evidence>
<feature type="domain" description="HYDIN/VesB/CFA65-like Ig-like" evidence="8">
    <location>
        <begin position="532"/>
        <end position="627"/>
    </location>
</feature>
<keyword evidence="5" id="KW-0966">Cell projection</keyword>
<feature type="compositionally biased region" description="Low complexity" evidence="7">
    <location>
        <begin position="991"/>
        <end position="1004"/>
    </location>
</feature>
<organism evidence="11 12">
    <name type="scientific">Oikopleura dioica</name>
    <name type="common">Tunicate</name>
    <dbReference type="NCBI Taxonomy" id="34765"/>
    <lineage>
        <taxon>Eukaryota</taxon>
        <taxon>Metazoa</taxon>
        <taxon>Chordata</taxon>
        <taxon>Tunicata</taxon>
        <taxon>Appendicularia</taxon>
        <taxon>Copelata</taxon>
        <taxon>Oikopleuridae</taxon>
        <taxon>Oikopleura</taxon>
    </lineage>
</organism>
<feature type="region of interest" description="Disordered" evidence="7">
    <location>
        <begin position="196"/>
        <end position="215"/>
    </location>
</feature>
<evidence type="ECO:0000256" key="2">
    <source>
        <dbReference type="ARBA" id="ARBA00004496"/>
    </source>
</evidence>
<feature type="coiled-coil region" evidence="6">
    <location>
        <begin position="78"/>
        <end position="166"/>
    </location>
</feature>
<proteinExistence type="predicted"/>
<dbReference type="InterPro" id="IPR053879">
    <property type="entry name" value="HYDIN_VesB_CFA65-like_Ig"/>
</dbReference>
<dbReference type="PANTHER" id="PTHR22538">
    <property type="entry name" value="CILIA- AND FLAGELLA-ASSOCIATED PROTEIN 74"/>
    <property type="match status" value="1"/>
</dbReference>
<dbReference type="InterPro" id="IPR056310">
    <property type="entry name" value="Ig-CFAP74_4th"/>
</dbReference>